<evidence type="ECO:0000313" key="2">
    <source>
        <dbReference type="EMBL" id="GAA5811772.1"/>
    </source>
</evidence>
<protein>
    <submittedName>
        <fullName evidence="2">Uncharacterized protein</fullName>
    </submittedName>
</protein>
<feature type="coiled-coil region" evidence="1">
    <location>
        <begin position="124"/>
        <end position="171"/>
    </location>
</feature>
<organism evidence="2 3">
    <name type="scientific">Mucor flavus</name>
    <dbReference type="NCBI Taxonomy" id="439312"/>
    <lineage>
        <taxon>Eukaryota</taxon>
        <taxon>Fungi</taxon>
        <taxon>Fungi incertae sedis</taxon>
        <taxon>Mucoromycota</taxon>
        <taxon>Mucoromycotina</taxon>
        <taxon>Mucoromycetes</taxon>
        <taxon>Mucorales</taxon>
        <taxon>Mucorineae</taxon>
        <taxon>Mucoraceae</taxon>
        <taxon>Mucor</taxon>
    </lineage>
</organism>
<dbReference type="EMBL" id="BAABUK010000011">
    <property type="protein sequence ID" value="GAA5811772.1"/>
    <property type="molecule type" value="Genomic_DNA"/>
</dbReference>
<keyword evidence="1" id="KW-0175">Coiled coil</keyword>
<accession>A0ABP9YY59</accession>
<reference evidence="2 3" key="1">
    <citation type="submission" date="2024-04" db="EMBL/GenBank/DDBJ databases">
        <title>genome sequences of Mucor flavus KT1a and Helicostylum pulchrum KT1b strains isolated from the surface of a dry-aged beef.</title>
        <authorList>
            <person name="Toyotome T."/>
            <person name="Hosono M."/>
            <person name="Torimaru M."/>
            <person name="Fukuda K."/>
            <person name="Mikami N."/>
        </authorList>
    </citation>
    <scope>NUCLEOTIDE SEQUENCE [LARGE SCALE GENOMIC DNA]</scope>
    <source>
        <strain evidence="2 3">KT1a</strain>
    </source>
</reference>
<dbReference type="Proteomes" id="UP001473302">
    <property type="component" value="Unassembled WGS sequence"/>
</dbReference>
<evidence type="ECO:0000313" key="3">
    <source>
        <dbReference type="Proteomes" id="UP001473302"/>
    </source>
</evidence>
<comment type="caution">
    <text evidence="2">The sequence shown here is derived from an EMBL/GenBank/DDBJ whole genome shotgun (WGS) entry which is preliminary data.</text>
</comment>
<feature type="coiled-coil region" evidence="1">
    <location>
        <begin position="296"/>
        <end position="323"/>
    </location>
</feature>
<gene>
    <name evidence="2" type="ORF">MFLAVUS_005215</name>
</gene>
<sequence>MESNSNEFTERKLQDCLTSIYASSRAATEINGFESKLESLKSIRQTLITGENISPTNLDQMNKSIDDLQTKINKKKELMAVSEEQVIKGFLEVITHISSASSKQAIEATKKWSETLEAFVTSLREEIQSKLSSAEGSIKELRDTKMDVSEKDELKEQIEVFKEQILKSFKENLVNLSDSSQNALSFLTAKVETMLSKTDPNKVAKEVEAVLNEKIKLQMQAIKDDQKKALDSTSEKIDGLSKSIVSSVTGLIHKTISPTNIQSLIASLPEYEVLRNGNANVAQISGPQAGQSLPNFDAIKQSIASLTNELVELKQSSQQTKAVVDTMRSQILPKVTYPSEFDHQVAVKRMEEMERNVSVIHNNIKMIETIVKVKASESGDSGISNKRARIDIDGNSVNHDQYMDAIANVELKHQKLLDFIVQSRDTVLDEEFQSRLEAVVTKIEQVLLNHERFIHFLVDPFAASRNETVSIATNAVPEGTLSPAMIDAISKLVKKTAEEVALPLEQKIKLLEEKLQAKSL</sequence>
<proteinExistence type="predicted"/>
<keyword evidence="3" id="KW-1185">Reference proteome</keyword>
<evidence type="ECO:0000256" key="1">
    <source>
        <dbReference type="SAM" id="Coils"/>
    </source>
</evidence>
<name>A0ABP9YY59_9FUNG</name>
<feature type="coiled-coil region" evidence="1">
    <location>
        <begin position="58"/>
        <end position="85"/>
    </location>
</feature>